<accession>A0A9P8KBJ7</accession>
<dbReference type="EMBL" id="JAHFYH010000001">
    <property type="protein sequence ID" value="KAH0237994.1"/>
    <property type="molecule type" value="Genomic_DNA"/>
</dbReference>
<organism evidence="2 3">
    <name type="scientific">Aureobasidium melanogenum</name>
    <name type="common">Aureobasidium pullulans var. melanogenum</name>
    <dbReference type="NCBI Taxonomy" id="46634"/>
    <lineage>
        <taxon>Eukaryota</taxon>
        <taxon>Fungi</taxon>
        <taxon>Dikarya</taxon>
        <taxon>Ascomycota</taxon>
        <taxon>Pezizomycotina</taxon>
        <taxon>Dothideomycetes</taxon>
        <taxon>Dothideomycetidae</taxon>
        <taxon>Dothideales</taxon>
        <taxon>Saccotheciaceae</taxon>
        <taxon>Aureobasidium</taxon>
    </lineage>
</organism>
<evidence type="ECO:0000313" key="3">
    <source>
        <dbReference type="Proteomes" id="UP000767238"/>
    </source>
</evidence>
<reference evidence="2" key="1">
    <citation type="journal article" date="2021" name="J Fungi (Basel)">
        <title>Virulence traits and population genomics of the black yeast Aureobasidium melanogenum.</title>
        <authorList>
            <person name="Cernosa A."/>
            <person name="Sun X."/>
            <person name="Gostincar C."/>
            <person name="Fang C."/>
            <person name="Gunde-Cimerman N."/>
            <person name="Song Z."/>
        </authorList>
    </citation>
    <scope>NUCLEOTIDE SEQUENCE</scope>
    <source>
        <strain evidence="2">EXF-8016</strain>
    </source>
</reference>
<reference evidence="2" key="2">
    <citation type="submission" date="2021-08" db="EMBL/GenBank/DDBJ databases">
        <authorList>
            <person name="Gostincar C."/>
            <person name="Sun X."/>
            <person name="Song Z."/>
            <person name="Gunde-Cimerman N."/>
        </authorList>
    </citation>
    <scope>NUCLEOTIDE SEQUENCE</scope>
    <source>
        <strain evidence="2">EXF-8016</strain>
    </source>
</reference>
<feature type="non-terminal residue" evidence="2">
    <location>
        <position position="389"/>
    </location>
</feature>
<evidence type="ECO:0000256" key="1">
    <source>
        <dbReference type="SAM" id="SignalP"/>
    </source>
</evidence>
<keyword evidence="1" id="KW-0732">Signal</keyword>
<dbReference type="AlphaFoldDB" id="A0A9P8KBJ7"/>
<feature type="non-terminal residue" evidence="2">
    <location>
        <position position="1"/>
    </location>
</feature>
<protein>
    <submittedName>
        <fullName evidence="2">Uncharacterized protein</fullName>
    </submittedName>
</protein>
<evidence type="ECO:0000313" key="2">
    <source>
        <dbReference type="EMBL" id="KAH0237994.1"/>
    </source>
</evidence>
<name>A0A9P8KBJ7_AURME</name>
<sequence>LVRLAGGLSLSGIVILSVVRAREVDSDVVSVLKTVDHAALGADQVLVVLRLDLDDVCSFILQLLAESKNVGLASVCLGLRALELDLAIVDLNVDIELLTKFSDVLTLLSDQNVGELLREVESESEATLKFVLLLLLDESEKAFNKCIGTVTGTTNRETLSRKVRLLTLDVSPDFVVELGRGINIARDDFLLSTQQTKKVLMGLLQGTLEVLSLVGSRLTSWQLVLVVEGVNLNRVETSRRVTTDEVHDVRAGLHGVLTITGVDLPSSRAVASGAGNDTSIVQALQILDSTSLLKILGDIASVSLGTKRSVGERARDVDASHGHAGCKLHNLVQTLVESVGRTNDGQVLVVLGIGRHDNSAASLGKEVVKRSASVTNNELMTTTLDGDLV</sequence>
<comment type="caution">
    <text evidence="2">The sequence shown here is derived from an EMBL/GenBank/DDBJ whole genome shotgun (WGS) entry which is preliminary data.</text>
</comment>
<feature type="chain" id="PRO_5040135364" evidence="1">
    <location>
        <begin position="22"/>
        <end position="389"/>
    </location>
</feature>
<dbReference type="Proteomes" id="UP000767238">
    <property type="component" value="Unassembled WGS sequence"/>
</dbReference>
<gene>
    <name evidence="2" type="ORF">KCV03_g86</name>
</gene>
<feature type="signal peptide" evidence="1">
    <location>
        <begin position="1"/>
        <end position="21"/>
    </location>
</feature>
<proteinExistence type="predicted"/>